<keyword evidence="3" id="KW-1185">Reference proteome</keyword>
<name>A0A8X6FKA4_TRICU</name>
<gene>
    <name evidence="2" type="primary">AVEN_200388_1</name>
    <name evidence="2" type="ORF">TNCT_656741</name>
</gene>
<dbReference type="PANTHER" id="PTHR47237">
    <property type="entry name" value="SLL0310 PROTEIN"/>
    <property type="match status" value="1"/>
</dbReference>
<feature type="domain" description="YitH/HolE acetyltransferase (GNAT)" evidence="1">
    <location>
        <begin position="77"/>
        <end position="200"/>
    </location>
</feature>
<dbReference type="EMBL" id="BMAO01022589">
    <property type="protein sequence ID" value="GFQ82975.1"/>
    <property type="molecule type" value="Genomic_DNA"/>
</dbReference>
<dbReference type="InterPro" id="IPR052729">
    <property type="entry name" value="Acyl/Acetyltrans_Enzymes"/>
</dbReference>
<dbReference type="InterPro" id="IPR041496">
    <property type="entry name" value="YitH/HolE_GNAT"/>
</dbReference>
<organism evidence="2 3">
    <name type="scientific">Trichonephila clavata</name>
    <name type="common">Joro spider</name>
    <name type="synonym">Nephila clavata</name>
    <dbReference type="NCBI Taxonomy" id="2740835"/>
    <lineage>
        <taxon>Eukaryota</taxon>
        <taxon>Metazoa</taxon>
        <taxon>Ecdysozoa</taxon>
        <taxon>Arthropoda</taxon>
        <taxon>Chelicerata</taxon>
        <taxon>Arachnida</taxon>
        <taxon>Araneae</taxon>
        <taxon>Araneomorphae</taxon>
        <taxon>Entelegynae</taxon>
        <taxon>Araneoidea</taxon>
        <taxon>Nephilidae</taxon>
        <taxon>Trichonephila</taxon>
    </lineage>
</organism>
<protein>
    <submittedName>
        <fullName evidence="2">N-acetyltransferase domain-containing protein</fullName>
    </submittedName>
</protein>
<accession>A0A8X6FKA4</accession>
<evidence type="ECO:0000313" key="3">
    <source>
        <dbReference type="Proteomes" id="UP000887116"/>
    </source>
</evidence>
<dbReference type="PANTHER" id="PTHR47237:SF1">
    <property type="entry name" value="SLL0310 PROTEIN"/>
    <property type="match status" value="1"/>
</dbReference>
<reference evidence="2" key="1">
    <citation type="submission" date="2020-07" db="EMBL/GenBank/DDBJ databases">
        <title>Multicomponent nature underlies the extraordinary mechanical properties of spider dragline silk.</title>
        <authorList>
            <person name="Kono N."/>
            <person name="Nakamura H."/>
            <person name="Mori M."/>
            <person name="Yoshida Y."/>
            <person name="Ohtoshi R."/>
            <person name="Malay A.D."/>
            <person name="Moran D.A.P."/>
            <person name="Tomita M."/>
            <person name="Numata K."/>
            <person name="Arakawa K."/>
        </authorList>
    </citation>
    <scope>NUCLEOTIDE SEQUENCE</scope>
</reference>
<comment type="caution">
    <text evidence="2">The sequence shown here is derived from an EMBL/GenBank/DDBJ whole genome shotgun (WGS) entry which is preliminary data.</text>
</comment>
<dbReference type="Pfam" id="PF18014">
    <property type="entry name" value="Acetyltransf_18"/>
    <property type="match status" value="1"/>
</dbReference>
<evidence type="ECO:0000313" key="2">
    <source>
        <dbReference type="EMBL" id="GFQ82975.1"/>
    </source>
</evidence>
<dbReference type="Gene3D" id="3.40.630.90">
    <property type="match status" value="1"/>
</dbReference>
<dbReference type="AlphaFoldDB" id="A0A8X6FKA4"/>
<sequence>MLFNCCYEISRVANLVGNGVPEIMEVYKNAGKFTIVENEWTILKNQTSSNVFPEALSNVLPPKVDIQPFEDSFLQSMFAYDYDLMGYKRSIALEMSCKEKGSKTFVAFKHGKCVGFGSIKKSCLSAGRVGPLYADDPAVAEVLLRKLLEAFPERKGFAMMTISSNAHANNLVKKLSCPATGMCYRIHTHKRLIVDTNRIFAHSDMNFSPF</sequence>
<dbReference type="Proteomes" id="UP000887116">
    <property type="component" value="Unassembled WGS sequence"/>
</dbReference>
<dbReference type="OrthoDB" id="5771378at2759"/>
<evidence type="ECO:0000259" key="1">
    <source>
        <dbReference type="Pfam" id="PF18014"/>
    </source>
</evidence>
<proteinExistence type="predicted"/>